<feature type="domain" description="Major facilitator superfamily (MFS) profile" evidence="7">
    <location>
        <begin position="165"/>
        <end position="396"/>
    </location>
</feature>
<dbReference type="PROSITE" id="PS50850">
    <property type="entry name" value="MFS"/>
    <property type="match status" value="1"/>
</dbReference>
<feature type="transmembrane region" description="Helical" evidence="6">
    <location>
        <begin position="74"/>
        <end position="92"/>
    </location>
</feature>
<evidence type="ECO:0000256" key="4">
    <source>
        <dbReference type="ARBA" id="ARBA00022989"/>
    </source>
</evidence>
<dbReference type="Gene3D" id="1.20.1250.20">
    <property type="entry name" value="MFS general substrate transporter like domains"/>
    <property type="match status" value="1"/>
</dbReference>
<evidence type="ECO:0000313" key="9">
    <source>
        <dbReference type="Proteomes" id="UP000266482"/>
    </source>
</evidence>
<dbReference type="EMBL" id="QXQA01000001">
    <property type="protein sequence ID" value="RIX60265.1"/>
    <property type="molecule type" value="Genomic_DNA"/>
</dbReference>
<feature type="transmembrane region" description="Helical" evidence="6">
    <location>
        <begin position="340"/>
        <end position="361"/>
    </location>
</feature>
<evidence type="ECO:0000256" key="1">
    <source>
        <dbReference type="ARBA" id="ARBA00004651"/>
    </source>
</evidence>
<accession>A0A3A1VJ34</accession>
<dbReference type="Pfam" id="PF07690">
    <property type="entry name" value="MFS_1"/>
    <property type="match status" value="2"/>
</dbReference>
<dbReference type="InterPro" id="IPR011701">
    <property type="entry name" value="MFS"/>
</dbReference>
<keyword evidence="5 6" id="KW-0472">Membrane</keyword>
<keyword evidence="2" id="KW-0813">Transport</keyword>
<feature type="transmembrane region" description="Helical" evidence="6">
    <location>
        <begin position="12"/>
        <end position="32"/>
    </location>
</feature>
<keyword evidence="4 6" id="KW-1133">Transmembrane helix</keyword>
<proteinExistence type="predicted"/>
<feature type="transmembrane region" description="Helical" evidence="6">
    <location>
        <begin position="367"/>
        <end position="385"/>
    </location>
</feature>
<gene>
    <name evidence="8" type="ORF">D3P08_01455</name>
</gene>
<evidence type="ECO:0000256" key="6">
    <source>
        <dbReference type="SAM" id="Phobius"/>
    </source>
</evidence>
<protein>
    <submittedName>
        <fullName evidence="8">MFS transporter</fullName>
    </submittedName>
</protein>
<dbReference type="RefSeq" id="WP_119597640.1">
    <property type="nucleotide sequence ID" value="NZ_QXQA01000001.1"/>
</dbReference>
<evidence type="ECO:0000259" key="7">
    <source>
        <dbReference type="PROSITE" id="PS50850"/>
    </source>
</evidence>
<dbReference type="GO" id="GO:0022857">
    <property type="term" value="F:transmembrane transporter activity"/>
    <property type="evidence" value="ECO:0007669"/>
    <property type="project" value="InterPro"/>
</dbReference>
<dbReference type="PANTHER" id="PTHR23531:SF2">
    <property type="entry name" value="PERMEASE"/>
    <property type="match status" value="1"/>
</dbReference>
<keyword evidence="9" id="KW-1185">Reference proteome</keyword>
<dbReference type="InterPro" id="IPR020846">
    <property type="entry name" value="MFS_dom"/>
</dbReference>
<comment type="caution">
    <text evidence="8">The sequence shown here is derived from an EMBL/GenBank/DDBJ whole genome shotgun (WGS) entry which is preliminary data.</text>
</comment>
<dbReference type="GO" id="GO:0005886">
    <property type="term" value="C:plasma membrane"/>
    <property type="evidence" value="ECO:0007669"/>
    <property type="project" value="UniProtKB-SubCell"/>
</dbReference>
<comment type="subcellular location">
    <subcellularLocation>
        <location evidence="1">Cell membrane</location>
        <topology evidence="1">Multi-pass membrane protein</topology>
    </subcellularLocation>
</comment>
<feature type="transmembrane region" description="Helical" evidence="6">
    <location>
        <begin position="276"/>
        <end position="297"/>
    </location>
</feature>
<dbReference type="PANTHER" id="PTHR23531">
    <property type="entry name" value="QUINOLENE RESISTANCE PROTEIN NORA"/>
    <property type="match status" value="1"/>
</dbReference>
<feature type="transmembrane region" description="Helical" evidence="6">
    <location>
        <begin position="218"/>
        <end position="238"/>
    </location>
</feature>
<feature type="transmembrane region" description="Helical" evidence="6">
    <location>
        <begin position="244"/>
        <end position="264"/>
    </location>
</feature>
<dbReference type="Proteomes" id="UP000266482">
    <property type="component" value="Unassembled WGS sequence"/>
</dbReference>
<dbReference type="InterPro" id="IPR036259">
    <property type="entry name" value="MFS_trans_sf"/>
</dbReference>
<evidence type="ECO:0000256" key="3">
    <source>
        <dbReference type="ARBA" id="ARBA00022692"/>
    </source>
</evidence>
<keyword evidence="3 6" id="KW-0812">Transmembrane</keyword>
<dbReference type="NCBIfam" id="NF047574">
    <property type="entry name" value="opine_export_Sa"/>
    <property type="match status" value="1"/>
</dbReference>
<sequence length="396" mass="41987">MKGALAWPFMRLYGLTLLYFSANAILTVLIPLKGDSLGAANSAIGIIMGAYLFTTMLFRPWAGRFIQKYGPVKVLRAVLVINGSALLLYTCTGLEGYFAARVLQGVCTAFFSMALQLGMIDALPDEHRSQGISMYSLCSYIPGIFGPLLALGIWQAGNSAYFTAAMLFIAVSTVAVGFSAKIDAKEEAAPDREDQGTAAAMKGFAGWFRHPELVKCSVLMLAASAVFGAASVFVPLYAEQVKGGNAGVFLMLQAAVVVGSRFTLRAKIPSDGKWRPLLMMGMMLVLAAGAACLSLAASHGAGYFYAGAVFIGIAQALLYPTLTTYLTFVLPKAGRNERIGLFIASADLGVSMGGMLMGPVADLVSYPSMYGICALLAASMTVAAYRRRRQPKALSL</sequence>
<feature type="transmembrane region" description="Helical" evidence="6">
    <location>
        <begin position="98"/>
        <end position="120"/>
    </location>
</feature>
<feature type="transmembrane region" description="Helical" evidence="6">
    <location>
        <begin position="132"/>
        <end position="154"/>
    </location>
</feature>
<feature type="transmembrane region" description="Helical" evidence="6">
    <location>
        <begin position="160"/>
        <end position="180"/>
    </location>
</feature>
<evidence type="ECO:0000256" key="5">
    <source>
        <dbReference type="ARBA" id="ARBA00023136"/>
    </source>
</evidence>
<dbReference type="OrthoDB" id="2545864at2"/>
<dbReference type="InterPro" id="IPR052714">
    <property type="entry name" value="MFS_Exporter"/>
</dbReference>
<organism evidence="8 9">
    <name type="scientific">Paenibacillus nanensis</name>
    <dbReference type="NCBI Taxonomy" id="393251"/>
    <lineage>
        <taxon>Bacteria</taxon>
        <taxon>Bacillati</taxon>
        <taxon>Bacillota</taxon>
        <taxon>Bacilli</taxon>
        <taxon>Bacillales</taxon>
        <taxon>Paenibacillaceae</taxon>
        <taxon>Paenibacillus</taxon>
    </lineage>
</organism>
<dbReference type="SUPFAM" id="SSF103473">
    <property type="entry name" value="MFS general substrate transporter"/>
    <property type="match status" value="1"/>
</dbReference>
<feature type="transmembrane region" description="Helical" evidence="6">
    <location>
        <begin position="38"/>
        <end position="62"/>
    </location>
</feature>
<dbReference type="AlphaFoldDB" id="A0A3A1VJ34"/>
<evidence type="ECO:0000256" key="2">
    <source>
        <dbReference type="ARBA" id="ARBA00022448"/>
    </source>
</evidence>
<name>A0A3A1VJ34_9BACL</name>
<evidence type="ECO:0000313" key="8">
    <source>
        <dbReference type="EMBL" id="RIX60265.1"/>
    </source>
</evidence>
<reference evidence="8 9" key="1">
    <citation type="submission" date="2018-09" db="EMBL/GenBank/DDBJ databases">
        <title>Paenibacillus aracenensis nov. sp. isolated from a cave in southern Spain.</title>
        <authorList>
            <person name="Jurado V."/>
            <person name="Gutierrez-Patricio S."/>
            <person name="Gonzalez-Pimentel J.L."/>
            <person name="Miller A.Z."/>
            <person name="Laiz L."/>
            <person name="Saiz-Jimenez C."/>
        </authorList>
    </citation>
    <scope>NUCLEOTIDE SEQUENCE [LARGE SCALE GENOMIC DNA]</scope>
    <source>
        <strain evidence="8 9">DSM 22867</strain>
    </source>
</reference>
<feature type="transmembrane region" description="Helical" evidence="6">
    <location>
        <begin position="303"/>
        <end position="328"/>
    </location>
</feature>